<dbReference type="EMBL" id="UINC01099917">
    <property type="protein sequence ID" value="SVC59553.1"/>
    <property type="molecule type" value="Genomic_DNA"/>
</dbReference>
<dbReference type="AlphaFoldDB" id="A0A382NEB5"/>
<dbReference type="PANTHER" id="PTHR43542">
    <property type="entry name" value="METHYLTRANSFERASE"/>
    <property type="match status" value="1"/>
</dbReference>
<dbReference type="InterPro" id="IPR004398">
    <property type="entry name" value="RNA_MeTrfase_RsmD"/>
</dbReference>
<dbReference type="PROSITE" id="PS00092">
    <property type="entry name" value="N6_MTASE"/>
    <property type="match status" value="1"/>
</dbReference>
<dbReference type="GO" id="GO:0003676">
    <property type="term" value="F:nucleic acid binding"/>
    <property type="evidence" value="ECO:0007669"/>
    <property type="project" value="InterPro"/>
</dbReference>
<evidence type="ECO:0000256" key="2">
    <source>
        <dbReference type="ARBA" id="ARBA00022679"/>
    </source>
</evidence>
<dbReference type="InterPro" id="IPR029063">
    <property type="entry name" value="SAM-dependent_MTases_sf"/>
</dbReference>
<keyword evidence="2" id="KW-0808">Transferase</keyword>
<dbReference type="GO" id="GO:0031167">
    <property type="term" value="P:rRNA methylation"/>
    <property type="evidence" value="ECO:0007669"/>
    <property type="project" value="InterPro"/>
</dbReference>
<evidence type="ECO:0008006" key="4">
    <source>
        <dbReference type="Google" id="ProtNLM"/>
    </source>
</evidence>
<dbReference type="PIRSF" id="PIRSF004553">
    <property type="entry name" value="CHP00095"/>
    <property type="match status" value="1"/>
</dbReference>
<gene>
    <name evidence="3" type="ORF">METZ01_LOCUS312407</name>
</gene>
<dbReference type="SUPFAM" id="SSF53335">
    <property type="entry name" value="S-adenosyl-L-methionine-dependent methyltransferases"/>
    <property type="match status" value="1"/>
</dbReference>
<protein>
    <recommendedName>
        <fullName evidence="4">16S rRNA (Guanine(966)-N(2))-methyltransferase RsmD</fullName>
    </recommendedName>
</protein>
<evidence type="ECO:0000313" key="3">
    <source>
        <dbReference type="EMBL" id="SVC59553.1"/>
    </source>
</evidence>
<evidence type="ECO:0000256" key="1">
    <source>
        <dbReference type="ARBA" id="ARBA00022603"/>
    </source>
</evidence>
<dbReference type="Gene3D" id="3.40.50.150">
    <property type="entry name" value="Vaccinia Virus protein VP39"/>
    <property type="match status" value="1"/>
</dbReference>
<dbReference type="GO" id="GO:0008168">
    <property type="term" value="F:methyltransferase activity"/>
    <property type="evidence" value="ECO:0007669"/>
    <property type="project" value="UniProtKB-KW"/>
</dbReference>
<dbReference type="NCBIfam" id="TIGR00095">
    <property type="entry name" value="16S rRNA (guanine(966)-N(2))-methyltransferase RsmD"/>
    <property type="match status" value="1"/>
</dbReference>
<reference evidence="3" key="1">
    <citation type="submission" date="2018-05" db="EMBL/GenBank/DDBJ databases">
        <authorList>
            <person name="Lanie J.A."/>
            <person name="Ng W.-L."/>
            <person name="Kazmierczak K.M."/>
            <person name="Andrzejewski T.M."/>
            <person name="Davidsen T.M."/>
            <person name="Wayne K.J."/>
            <person name="Tettelin H."/>
            <person name="Glass J.I."/>
            <person name="Rusch D."/>
            <person name="Podicherti R."/>
            <person name="Tsui H.-C.T."/>
            <person name="Winkler M.E."/>
        </authorList>
    </citation>
    <scope>NUCLEOTIDE SEQUENCE</scope>
</reference>
<keyword evidence="1" id="KW-0489">Methyltransferase</keyword>
<dbReference type="Pfam" id="PF03602">
    <property type="entry name" value="Cons_hypoth95"/>
    <property type="match status" value="1"/>
</dbReference>
<sequence>MSFSKEVRIISGQYKGRKLKINDPVVKPTPDRVRETLFNWLEPIVHDSSILDLFAGSGVLGIEALSRGGKHLTLIDSSPKVHRSLEQQIENIGICNYRNLCMDAFKFIGSKNKKSSFDIIFIDPPYGSCDLIEIITLLYENNWASKTTWVYYETNQLITTEGQFGCYIYKESRAGKVYYGLIRQIDSD</sequence>
<proteinExistence type="predicted"/>
<accession>A0A382NEB5</accession>
<dbReference type="PANTHER" id="PTHR43542:SF1">
    <property type="entry name" value="METHYLTRANSFERASE"/>
    <property type="match status" value="1"/>
</dbReference>
<dbReference type="InterPro" id="IPR002052">
    <property type="entry name" value="DNA_methylase_N6_adenine_CS"/>
</dbReference>
<name>A0A382NEB5_9ZZZZ</name>
<dbReference type="CDD" id="cd02440">
    <property type="entry name" value="AdoMet_MTases"/>
    <property type="match status" value="1"/>
</dbReference>
<organism evidence="3">
    <name type="scientific">marine metagenome</name>
    <dbReference type="NCBI Taxonomy" id="408172"/>
    <lineage>
        <taxon>unclassified sequences</taxon>
        <taxon>metagenomes</taxon>
        <taxon>ecological metagenomes</taxon>
    </lineage>
</organism>